<dbReference type="GO" id="GO:0097363">
    <property type="term" value="F:protein O-acetylglucosaminyltransferase activity"/>
    <property type="evidence" value="ECO:0007669"/>
    <property type="project" value="UniProtKB-EC"/>
</dbReference>
<dbReference type="AlphaFoldDB" id="A0A8K0JW42"/>
<evidence type="ECO:0000313" key="13">
    <source>
        <dbReference type="EMBL" id="KAG8223436.1"/>
    </source>
</evidence>
<keyword evidence="14" id="KW-1185">Reference proteome</keyword>
<reference evidence="13" key="2">
    <citation type="submission" date="2017-10" db="EMBL/GenBank/DDBJ databases">
        <title>Ladona fulva Genome sequencing and assembly.</title>
        <authorList>
            <person name="Murali S."/>
            <person name="Richards S."/>
            <person name="Bandaranaike D."/>
            <person name="Bellair M."/>
            <person name="Blankenburg K."/>
            <person name="Chao H."/>
            <person name="Dinh H."/>
            <person name="Doddapaneni H."/>
            <person name="Dugan-Rocha S."/>
            <person name="Elkadiri S."/>
            <person name="Gnanaolivu R."/>
            <person name="Hernandez B."/>
            <person name="Skinner E."/>
            <person name="Javaid M."/>
            <person name="Lee S."/>
            <person name="Li M."/>
            <person name="Ming W."/>
            <person name="Munidasa M."/>
            <person name="Muniz J."/>
            <person name="Nguyen L."/>
            <person name="Hughes D."/>
            <person name="Osuji N."/>
            <person name="Pu L.-L."/>
            <person name="Puazo M."/>
            <person name="Qu C."/>
            <person name="Quiroz J."/>
            <person name="Raj R."/>
            <person name="Weissenberger G."/>
            <person name="Xin Y."/>
            <person name="Zou X."/>
            <person name="Han Y."/>
            <person name="Worley K."/>
            <person name="Muzny D."/>
            <person name="Gibbs R."/>
        </authorList>
    </citation>
    <scope>NUCLEOTIDE SEQUENCE</scope>
    <source>
        <strain evidence="13">Sampled in the wild</strain>
    </source>
</reference>
<evidence type="ECO:0000256" key="11">
    <source>
        <dbReference type="SAM" id="SignalP"/>
    </source>
</evidence>
<dbReference type="PANTHER" id="PTHR20961:SF148">
    <property type="entry name" value="EGF DOMAIN-SPECIFIC O-LINKED N-ACETYLGLUCOSAMINE TRANSFERASE"/>
    <property type="match status" value="1"/>
</dbReference>
<protein>
    <recommendedName>
        <fullName evidence="7">EGF domain-specific O-linked N-acetylglucosamine transferase</fullName>
        <ecNumber evidence="1">2.4.1.255</ecNumber>
    </recommendedName>
    <alternativeName>
        <fullName evidence="8">Extracellular O-linked N-acetylglucosamine transferase</fullName>
    </alternativeName>
</protein>
<keyword evidence="3" id="KW-0808">Transferase</keyword>
<evidence type="ECO:0000313" key="14">
    <source>
        <dbReference type="Proteomes" id="UP000792457"/>
    </source>
</evidence>
<evidence type="ECO:0000256" key="10">
    <source>
        <dbReference type="ARBA" id="ARBA00049432"/>
    </source>
</evidence>
<keyword evidence="2" id="KW-0328">Glycosyltransferase</keyword>
<dbReference type="Pfam" id="PF04577">
    <property type="entry name" value="Glyco_transf_61"/>
    <property type="match status" value="1"/>
</dbReference>
<evidence type="ECO:0000256" key="7">
    <source>
        <dbReference type="ARBA" id="ARBA00040944"/>
    </source>
</evidence>
<feature type="domain" description="Glycosyltransferase 61 catalytic" evidence="12">
    <location>
        <begin position="333"/>
        <end position="442"/>
    </location>
</feature>
<dbReference type="InterPro" id="IPR007657">
    <property type="entry name" value="Glycosyltransferase_61"/>
</dbReference>
<evidence type="ECO:0000256" key="1">
    <source>
        <dbReference type="ARBA" id="ARBA00011970"/>
    </source>
</evidence>
<feature type="chain" id="PRO_5035419740" description="EGF domain-specific O-linked N-acetylglucosamine transferase" evidence="11">
    <location>
        <begin position="24"/>
        <end position="529"/>
    </location>
</feature>
<evidence type="ECO:0000256" key="6">
    <source>
        <dbReference type="ARBA" id="ARBA00023180"/>
    </source>
</evidence>
<evidence type="ECO:0000256" key="8">
    <source>
        <dbReference type="ARBA" id="ARBA00042574"/>
    </source>
</evidence>
<evidence type="ECO:0000256" key="4">
    <source>
        <dbReference type="ARBA" id="ARBA00022729"/>
    </source>
</evidence>
<dbReference type="EMBL" id="KZ308160">
    <property type="protein sequence ID" value="KAG8223436.1"/>
    <property type="molecule type" value="Genomic_DNA"/>
</dbReference>
<comment type="catalytic activity">
    <reaction evidence="9">
        <text>L-seryl-[protein] + UDP-N-acetyl-alpha-D-glucosamine = 3-O-(N-acetyl-beta-D-glucosaminyl)-L-seryl-[protein] + UDP + H(+)</text>
        <dbReference type="Rhea" id="RHEA:48904"/>
        <dbReference type="Rhea" id="RHEA-COMP:9863"/>
        <dbReference type="Rhea" id="RHEA-COMP:12251"/>
        <dbReference type="ChEBI" id="CHEBI:15378"/>
        <dbReference type="ChEBI" id="CHEBI:29999"/>
        <dbReference type="ChEBI" id="CHEBI:57705"/>
        <dbReference type="ChEBI" id="CHEBI:58223"/>
        <dbReference type="ChEBI" id="CHEBI:90838"/>
        <dbReference type="EC" id="2.4.1.255"/>
    </reaction>
</comment>
<evidence type="ECO:0000256" key="3">
    <source>
        <dbReference type="ARBA" id="ARBA00022679"/>
    </source>
</evidence>
<proteinExistence type="predicted"/>
<evidence type="ECO:0000256" key="5">
    <source>
        <dbReference type="ARBA" id="ARBA00022824"/>
    </source>
</evidence>
<name>A0A8K0JW42_LADFU</name>
<gene>
    <name evidence="13" type="ORF">J437_LFUL005264</name>
</gene>
<dbReference type="OrthoDB" id="529273at2759"/>
<dbReference type="PANTHER" id="PTHR20961">
    <property type="entry name" value="GLYCOSYLTRANSFERASE"/>
    <property type="match status" value="1"/>
</dbReference>
<reference evidence="13" key="1">
    <citation type="submission" date="2013-04" db="EMBL/GenBank/DDBJ databases">
        <authorList>
            <person name="Qu J."/>
            <person name="Murali S.C."/>
            <person name="Bandaranaike D."/>
            <person name="Bellair M."/>
            <person name="Blankenburg K."/>
            <person name="Chao H."/>
            <person name="Dinh H."/>
            <person name="Doddapaneni H."/>
            <person name="Downs B."/>
            <person name="Dugan-Rocha S."/>
            <person name="Elkadiri S."/>
            <person name="Gnanaolivu R.D."/>
            <person name="Hernandez B."/>
            <person name="Javaid M."/>
            <person name="Jayaseelan J.C."/>
            <person name="Lee S."/>
            <person name="Li M."/>
            <person name="Ming W."/>
            <person name="Munidasa M."/>
            <person name="Muniz J."/>
            <person name="Nguyen L."/>
            <person name="Ongeri F."/>
            <person name="Osuji N."/>
            <person name="Pu L.-L."/>
            <person name="Puazo M."/>
            <person name="Qu C."/>
            <person name="Quiroz J."/>
            <person name="Raj R."/>
            <person name="Weissenberger G."/>
            <person name="Xin Y."/>
            <person name="Zou X."/>
            <person name="Han Y."/>
            <person name="Richards S."/>
            <person name="Worley K."/>
            <person name="Muzny D."/>
            <person name="Gibbs R."/>
        </authorList>
    </citation>
    <scope>NUCLEOTIDE SEQUENCE</scope>
    <source>
        <strain evidence="13">Sampled in the wild</strain>
    </source>
</reference>
<evidence type="ECO:0000256" key="2">
    <source>
        <dbReference type="ARBA" id="ARBA00022676"/>
    </source>
</evidence>
<evidence type="ECO:0000256" key="9">
    <source>
        <dbReference type="ARBA" id="ARBA00048317"/>
    </source>
</evidence>
<dbReference type="Proteomes" id="UP000792457">
    <property type="component" value="Unassembled WGS sequence"/>
</dbReference>
<dbReference type="GO" id="GO:0005788">
    <property type="term" value="C:endoplasmic reticulum lumen"/>
    <property type="evidence" value="ECO:0007669"/>
    <property type="project" value="TreeGrafter"/>
</dbReference>
<dbReference type="EC" id="2.4.1.255" evidence="1"/>
<keyword evidence="4 11" id="KW-0732">Signal</keyword>
<keyword evidence="5" id="KW-0256">Endoplasmic reticulum</keyword>
<feature type="signal peptide" evidence="11">
    <location>
        <begin position="1"/>
        <end position="23"/>
    </location>
</feature>
<dbReference type="InterPro" id="IPR049625">
    <property type="entry name" value="Glyco_transf_61_cat"/>
</dbReference>
<organism evidence="13 14">
    <name type="scientific">Ladona fulva</name>
    <name type="common">Scarce chaser dragonfly</name>
    <name type="synonym">Libellula fulva</name>
    <dbReference type="NCBI Taxonomy" id="123851"/>
    <lineage>
        <taxon>Eukaryota</taxon>
        <taxon>Metazoa</taxon>
        <taxon>Ecdysozoa</taxon>
        <taxon>Arthropoda</taxon>
        <taxon>Hexapoda</taxon>
        <taxon>Insecta</taxon>
        <taxon>Pterygota</taxon>
        <taxon>Palaeoptera</taxon>
        <taxon>Odonata</taxon>
        <taxon>Epiprocta</taxon>
        <taxon>Anisoptera</taxon>
        <taxon>Libelluloidea</taxon>
        <taxon>Libellulidae</taxon>
        <taxon>Ladona</taxon>
    </lineage>
</organism>
<evidence type="ECO:0000259" key="12">
    <source>
        <dbReference type="Pfam" id="PF04577"/>
    </source>
</evidence>
<keyword evidence="6" id="KW-0325">Glycoprotein</keyword>
<accession>A0A8K0JW42</accession>
<sequence>MAYAVLKVISCIFLLIIVWPLESAYNFSGINLPLEHLPFFFKNFPEAAEACRKNALCPFKMHLDKDVCWGYEDHCPIGGMASYSKPSCPGDPKGWVQTKQAQIATFFSQGDFGYIKDKLHGMQMMCEPTFREDSSLECSKHLHFCRARNIMINFTDLAHRPEMFRYKMDVLKEGQIGGYCRLHKERLLNEADQLSPLQSWGPEFKNFVNLPKRPIENGDCTIIIDRPTYIMKIDAAVNMYHHFCDFLNLYASLHMNASSGFGDGSSFWSQDTLMLIWETHPYQSAFQEAFSAFTYHPVLNLRNFEGQVACFRNVIFPLLPRMIFGLYYNTPLIWGCHKSGLFHAFSKHMLHRLGIVRTPARRREGKIRVTLMSRDTPYRRILNEEELIAGLEENPDYSVRRVVYNRFMSFSRQMEITHNSDIFIGIHGAGLTHLLFLPDWGVVFELYNCEDESCYLDLARLRGIKYLTWENKSLLYQQDQGHHPEGGAHAKFTNYAFDVAEFLRIVDIGAQYVLSQRSFKNYKSEHDEL</sequence>
<comment type="catalytic activity">
    <reaction evidence="10">
        <text>L-threonyl-[protein] + UDP-N-acetyl-alpha-D-glucosamine = 3-O-(N-acetyl-beta-D-glucosaminyl)-L-threonyl-[protein] + UDP + H(+)</text>
        <dbReference type="Rhea" id="RHEA:48908"/>
        <dbReference type="Rhea" id="RHEA-COMP:11060"/>
        <dbReference type="Rhea" id="RHEA-COMP:12252"/>
        <dbReference type="ChEBI" id="CHEBI:15378"/>
        <dbReference type="ChEBI" id="CHEBI:30013"/>
        <dbReference type="ChEBI" id="CHEBI:57705"/>
        <dbReference type="ChEBI" id="CHEBI:58223"/>
        <dbReference type="ChEBI" id="CHEBI:90840"/>
        <dbReference type="EC" id="2.4.1.255"/>
    </reaction>
</comment>
<comment type="caution">
    <text evidence="13">The sequence shown here is derived from an EMBL/GenBank/DDBJ whole genome shotgun (WGS) entry which is preliminary data.</text>
</comment>